<sequence length="177" mass="21182">MNTVDYNLSEIRCDLSCYLKEHKDSMSLEEAGQVVDMIKDLAAADRYSAQACYYNTVVKAMKNEPHNYRMGYIPEQDEYYPFQEDPYRDMKHRPYYSWQSYYDDKQQTHPNVIDSYREARKHYTETHSMDDKRRMDSSANEAIDDSMRTLEEIWNSSDPDLRARMKDNLMKMLNETT</sequence>
<reference evidence="1" key="1">
    <citation type="journal article" date="2021" name="Proc. Natl. Acad. Sci. U.S.A.">
        <title>A Catalog of Tens of Thousands of Viruses from Human Metagenomes Reveals Hidden Associations with Chronic Diseases.</title>
        <authorList>
            <person name="Tisza M.J."/>
            <person name="Buck C.B."/>
        </authorList>
    </citation>
    <scope>NUCLEOTIDE SEQUENCE</scope>
    <source>
        <strain evidence="1">CtWWc42</strain>
    </source>
</reference>
<name>A0A8S5R2Q5_9CAUD</name>
<dbReference type="EMBL" id="BK015795">
    <property type="protein sequence ID" value="DAE25253.1"/>
    <property type="molecule type" value="Genomic_DNA"/>
</dbReference>
<accession>A0A8S5R2Q5</accession>
<proteinExistence type="predicted"/>
<evidence type="ECO:0000313" key="1">
    <source>
        <dbReference type="EMBL" id="DAE25253.1"/>
    </source>
</evidence>
<protein>
    <submittedName>
        <fullName evidence="1">Uncharacterized protein</fullName>
    </submittedName>
</protein>
<organism evidence="1">
    <name type="scientific">Siphoviridae sp. ctWWc42</name>
    <dbReference type="NCBI Taxonomy" id="2826361"/>
    <lineage>
        <taxon>Viruses</taxon>
        <taxon>Duplodnaviria</taxon>
        <taxon>Heunggongvirae</taxon>
        <taxon>Uroviricota</taxon>
        <taxon>Caudoviricetes</taxon>
    </lineage>
</organism>